<dbReference type="GO" id="GO:0006730">
    <property type="term" value="P:one-carbon metabolic process"/>
    <property type="evidence" value="ECO:0007669"/>
    <property type="project" value="UniProtKB-UniRule"/>
</dbReference>
<dbReference type="SUPFAM" id="SSF55620">
    <property type="entry name" value="Tetrahydrobiopterin biosynthesis enzymes-like"/>
    <property type="match status" value="1"/>
</dbReference>
<name>A0A918UAK4_9NEIS</name>
<dbReference type="RefSeq" id="WP_189534059.1">
    <property type="nucleotide sequence ID" value="NZ_BMYX01000011.1"/>
</dbReference>
<evidence type="ECO:0000259" key="7">
    <source>
        <dbReference type="Pfam" id="PF01227"/>
    </source>
</evidence>
<dbReference type="EC" id="3.5.4.16" evidence="6"/>
<sequence>MLCTPLDGDLPQRDLEPTAPFDAAAFETAIHDLLLACGVPPSGKHTGKTPQRVREMWQNRLLDGYAQSPETVLGEGFADDSRDMVIIRDIAIHGICPHHLIPFHGLAHVAYLPGGRLHGFGRISRMVDVISHRMTYQEWMTRDIADTLLRAGQARGVACVVDAQQLCLLLGENRRGSERVVTQAFAGAFEDDTGLQNRFLTAIRQA</sequence>
<dbReference type="GO" id="GO:0003934">
    <property type="term" value="F:GTP cyclohydrolase I activity"/>
    <property type="evidence" value="ECO:0007669"/>
    <property type="project" value="UniProtKB-UniRule"/>
</dbReference>
<evidence type="ECO:0000256" key="1">
    <source>
        <dbReference type="ARBA" id="ARBA00001052"/>
    </source>
</evidence>
<accession>A0A918UAK4</accession>
<evidence type="ECO:0000256" key="4">
    <source>
        <dbReference type="ARBA" id="ARBA00022563"/>
    </source>
</evidence>
<dbReference type="PROSITE" id="PS00859">
    <property type="entry name" value="GTP_CYCLOHYDROL_1_1"/>
    <property type="match status" value="1"/>
</dbReference>
<keyword evidence="6" id="KW-0862">Zinc</keyword>
<dbReference type="NCBIfam" id="NF006826">
    <property type="entry name" value="PRK09347.1-3"/>
    <property type="match status" value="1"/>
</dbReference>
<proteinExistence type="inferred from homology"/>
<dbReference type="GO" id="GO:0008270">
    <property type="term" value="F:zinc ion binding"/>
    <property type="evidence" value="ECO:0007669"/>
    <property type="project" value="UniProtKB-UniRule"/>
</dbReference>
<feature type="domain" description="GTP cyclohydrolase I" evidence="7">
    <location>
        <begin position="27"/>
        <end position="203"/>
    </location>
</feature>
<keyword evidence="9" id="KW-1185">Reference proteome</keyword>
<dbReference type="GO" id="GO:0005737">
    <property type="term" value="C:cytoplasm"/>
    <property type="evidence" value="ECO:0007669"/>
    <property type="project" value="TreeGrafter"/>
</dbReference>
<comment type="similarity">
    <text evidence="3 6">Belongs to the GTP cyclohydrolase I family.</text>
</comment>
<feature type="binding site" evidence="6">
    <location>
        <position position="167"/>
    </location>
    <ligand>
        <name>Zn(2+)</name>
        <dbReference type="ChEBI" id="CHEBI:29105"/>
    </ligand>
</feature>
<dbReference type="NCBIfam" id="NF006825">
    <property type="entry name" value="PRK09347.1-2"/>
    <property type="match status" value="1"/>
</dbReference>
<dbReference type="GO" id="GO:0006729">
    <property type="term" value="P:tetrahydrobiopterin biosynthetic process"/>
    <property type="evidence" value="ECO:0007669"/>
    <property type="project" value="TreeGrafter"/>
</dbReference>
<keyword evidence="6" id="KW-0479">Metal-binding</keyword>
<evidence type="ECO:0000256" key="6">
    <source>
        <dbReference type="HAMAP-Rule" id="MF_00223"/>
    </source>
</evidence>
<keyword evidence="5 6" id="KW-0378">Hydrolase</keyword>
<evidence type="ECO:0000256" key="5">
    <source>
        <dbReference type="ARBA" id="ARBA00022801"/>
    </source>
</evidence>
<dbReference type="AlphaFoldDB" id="A0A918UAK4"/>
<dbReference type="PANTHER" id="PTHR11109:SF7">
    <property type="entry name" value="GTP CYCLOHYDROLASE 1"/>
    <property type="match status" value="1"/>
</dbReference>
<keyword evidence="6" id="KW-0342">GTP-binding</keyword>
<gene>
    <name evidence="6 8" type="primary">folE</name>
    <name evidence="8" type="ORF">GCM10011289_20960</name>
</gene>
<dbReference type="GO" id="GO:0046654">
    <property type="term" value="P:tetrahydrofolate biosynthetic process"/>
    <property type="evidence" value="ECO:0007669"/>
    <property type="project" value="UniProtKB-UniRule"/>
</dbReference>
<reference evidence="8" key="1">
    <citation type="journal article" date="2014" name="Int. J. Syst. Evol. Microbiol.">
        <title>Complete genome sequence of Corynebacterium casei LMG S-19264T (=DSM 44701T), isolated from a smear-ripened cheese.</title>
        <authorList>
            <consortium name="US DOE Joint Genome Institute (JGI-PGF)"/>
            <person name="Walter F."/>
            <person name="Albersmeier A."/>
            <person name="Kalinowski J."/>
            <person name="Ruckert C."/>
        </authorList>
    </citation>
    <scope>NUCLEOTIDE SEQUENCE</scope>
    <source>
        <strain evidence="8">KCTC 32182</strain>
    </source>
</reference>
<evidence type="ECO:0000256" key="2">
    <source>
        <dbReference type="ARBA" id="ARBA00005080"/>
    </source>
</evidence>
<reference evidence="8" key="2">
    <citation type="submission" date="2020-09" db="EMBL/GenBank/DDBJ databases">
        <authorList>
            <person name="Sun Q."/>
            <person name="Kim S."/>
        </authorList>
    </citation>
    <scope>NUCLEOTIDE SEQUENCE</scope>
    <source>
        <strain evidence="8">KCTC 32182</strain>
    </source>
</reference>
<dbReference type="Proteomes" id="UP000645257">
    <property type="component" value="Unassembled WGS sequence"/>
</dbReference>
<dbReference type="InterPro" id="IPR018234">
    <property type="entry name" value="GTP_CycHdrlase_I_CS"/>
</dbReference>
<protein>
    <recommendedName>
        <fullName evidence="6">GTP cyclohydrolase 1</fullName>
        <ecNumber evidence="6">3.5.4.16</ecNumber>
    </recommendedName>
    <alternativeName>
        <fullName evidence="6">GTP cyclohydrolase I</fullName>
        <shortName evidence="6">GTP-CH-I</shortName>
    </alternativeName>
</protein>
<comment type="subunit">
    <text evidence="6">Homopolymer.</text>
</comment>
<dbReference type="HAMAP" id="MF_00223">
    <property type="entry name" value="FolE"/>
    <property type="match status" value="1"/>
</dbReference>
<keyword evidence="6" id="KW-0547">Nucleotide-binding</keyword>
<feature type="binding site" evidence="6">
    <location>
        <position position="96"/>
    </location>
    <ligand>
        <name>Zn(2+)</name>
        <dbReference type="ChEBI" id="CHEBI:29105"/>
    </ligand>
</feature>
<dbReference type="InterPro" id="IPR001474">
    <property type="entry name" value="GTP_CycHdrlase_I"/>
</dbReference>
<comment type="catalytic activity">
    <reaction evidence="1 6">
        <text>GTP + H2O = 7,8-dihydroneopterin 3'-triphosphate + formate + H(+)</text>
        <dbReference type="Rhea" id="RHEA:17473"/>
        <dbReference type="ChEBI" id="CHEBI:15377"/>
        <dbReference type="ChEBI" id="CHEBI:15378"/>
        <dbReference type="ChEBI" id="CHEBI:15740"/>
        <dbReference type="ChEBI" id="CHEBI:37565"/>
        <dbReference type="ChEBI" id="CHEBI:58462"/>
        <dbReference type="EC" id="3.5.4.16"/>
    </reaction>
</comment>
<dbReference type="InterPro" id="IPR020602">
    <property type="entry name" value="GTP_CycHdrlase_I_dom"/>
</dbReference>
<keyword evidence="4 6" id="KW-0554">One-carbon metabolism</keyword>
<dbReference type="EMBL" id="BMYX01000011">
    <property type="protein sequence ID" value="GGY17360.1"/>
    <property type="molecule type" value="Genomic_DNA"/>
</dbReference>
<comment type="pathway">
    <text evidence="2 6">Cofactor biosynthesis; 7,8-dihydroneopterin triphosphate biosynthesis; 7,8-dihydroneopterin triphosphate from GTP: step 1/1.</text>
</comment>
<dbReference type="Gene3D" id="3.30.1130.10">
    <property type="match status" value="1"/>
</dbReference>
<dbReference type="GO" id="GO:0005525">
    <property type="term" value="F:GTP binding"/>
    <property type="evidence" value="ECO:0007669"/>
    <property type="project" value="UniProtKB-KW"/>
</dbReference>
<evidence type="ECO:0000256" key="3">
    <source>
        <dbReference type="ARBA" id="ARBA00008085"/>
    </source>
</evidence>
<comment type="caution">
    <text evidence="8">The sequence shown here is derived from an EMBL/GenBank/DDBJ whole genome shotgun (WGS) entry which is preliminary data.</text>
</comment>
<organism evidence="8 9">
    <name type="scientific">Paludibacterium paludis</name>
    <dbReference type="NCBI Taxonomy" id="1225769"/>
    <lineage>
        <taxon>Bacteria</taxon>
        <taxon>Pseudomonadati</taxon>
        <taxon>Pseudomonadota</taxon>
        <taxon>Betaproteobacteria</taxon>
        <taxon>Neisseriales</taxon>
        <taxon>Chromobacteriaceae</taxon>
        <taxon>Paludibacterium</taxon>
    </lineage>
</organism>
<dbReference type="Pfam" id="PF01227">
    <property type="entry name" value="GTP_cyclohydroI"/>
    <property type="match status" value="1"/>
</dbReference>
<dbReference type="InterPro" id="IPR043133">
    <property type="entry name" value="GTP-CH-I_C/QueF"/>
</dbReference>
<evidence type="ECO:0000313" key="9">
    <source>
        <dbReference type="Proteomes" id="UP000645257"/>
    </source>
</evidence>
<evidence type="ECO:0000313" key="8">
    <source>
        <dbReference type="EMBL" id="GGY17360.1"/>
    </source>
</evidence>
<dbReference type="PANTHER" id="PTHR11109">
    <property type="entry name" value="GTP CYCLOHYDROLASE I"/>
    <property type="match status" value="1"/>
</dbReference>
<feature type="binding site" evidence="6">
    <location>
        <position position="99"/>
    </location>
    <ligand>
        <name>Zn(2+)</name>
        <dbReference type="ChEBI" id="CHEBI:29105"/>
    </ligand>
</feature>